<dbReference type="Proteomes" id="UP001354989">
    <property type="component" value="Chromosome"/>
</dbReference>
<dbReference type="PROSITE" id="PS51186">
    <property type="entry name" value="GNAT"/>
    <property type="match status" value="1"/>
</dbReference>
<dbReference type="InterPro" id="IPR000182">
    <property type="entry name" value="GNAT_dom"/>
</dbReference>
<evidence type="ECO:0000313" key="2">
    <source>
        <dbReference type="EMBL" id="BDC98097.1"/>
    </source>
</evidence>
<reference evidence="2 3" key="1">
    <citation type="submission" date="2021-12" db="EMBL/GenBank/DDBJ databases">
        <title>Genome sequencing of bacteria with rrn-lacking chromosome and rrn-plasmid.</title>
        <authorList>
            <person name="Anda M."/>
            <person name="Iwasaki W."/>
        </authorList>
    </citation>
    <scope>NUCLEOTIDE SEQUENCE [LARGE SCALE GENOMIC DNA]</scope>
    <source>
        <strain evidence="2 3">NBRC 101262</strain>
    </source>
</reference>
<sequence>MKERKSKSVGGLSTKLHSQRLKSINDARFSEAWALYQRSFPLSERRKIDLQQEIFNESRFYFNVFHNGEQLIGLLNWWAFEDYLFVDHFCTDEKCRGKGLGAQMMKQLQYSTKKPLLLEVEVPDSPMKIRRVRFYQRLGFHLNKYTYQQPPFHAQGECVDLQVMSYPDPLSAEMYQKLTTEGHQLIYP</sequence>
<feature type="domain" description="N-acetyltransferase" evidence="1">
    <location>
        <begin position="19"/>
        <end position="169"/>
    </location>
</feature>
<dbReference type="InterPro" id="IPR016181">
    <property type="entry name" value="Acyl_CoA_acyltransferase"/>
</dbReference>
<proteinExistence type="predicted"/>
<organism evidence="2 3">
    <name type="scientific">Persicobacter psychrovividus</name>
    <dbReference type="NCBI Taxonomy" id="387638"/>
    <lineage>
        <taxon>Bacteria</taxon>
        <taxon>Pseudomonadati</taxon>
        <taxon>Bacteroidota</taxon>
        <taxon>Cytophagia</taxon>
        <taxon>Cytophagales</taxon>
        <taxon>Persicobacteraceae</taxon>
        <taxon>Persicobacter</taxon>
    </lineage>
</organism>
<dbReference type="Gene3D" id="3.40.630.30">
    <property type="match status" value="1"/>
</dbReference>
<protein>
    <submittedName>
        <fullName evidence="2">N-acetyltransferase</fullName>
    </submittedName>
</protein>
<evidence type="ECO:0000313" key="3">
    <source>
        <dbReference type="Proteomes" id="UP001354989"/>
    </source>
</evidence>
<dbReference type="Pfam" id="PF13673">
    <property type="entry name" value="Acetyltransf_10"/>
    <property type="match status" value="1"/>
</dbReference>
<evidence type="ECO:0000259" key="1">
    <source>
        <dbReference type="PROSITE" id="PS51186"/>
    </source>
</evidence>
<dbReference type="EMBL" id="AP025292">
    <property type="protein sequence ID" value="BDC98097.1"/>
    <property type="molecule type" value="Genomic_DNA"/>
</dbReference>
<gene>
    <name evidence="2" type="ORF">PEPS_03780</name>
</gene>
<dbReference type="SUPFAM" id="SSF55729">
    <property type="entry name" value="Acyl-CoA N-acyltransferases (Nat)"/>
    <property type="match status" value="1"/>
</dbReference>
<dbReference type="CDD" id="cd04301">
    <property type="entry name" value="NAT_SF"/>
    <property type="match status" value="1"/>
</dbReference>
<name>A0ABN6L4Q0_9BACT</name>
<keyword evidence="3" id="KW-1185">Reference proteome</keyword>
<accession>A0ABN6L4Q0</accession>
<dbReference type="RefSeq" id="WP_338397492.1">
    <property type="nucleotide sequence ID" value="NZ_AP025292.1"/>
</dbReference>